<name>A0A8S4SCQ5_9NEOP</name>
<organism evidence="1 2">
    <name type="scientific">Pararge aegeria aegeria</name>
    <dbReference type="NCBI Taxonomy" id="348720"/>
    <lineage>
        <taxon>Eukaryota</taxon>
        <taxon>Metazoa</taxon>
        <taxon>Ecdysozoa</taxon>
        <taxon>Arthropoda</taxon>
        <taxon>Hexapoda</taxon>
        <taxon>Insecta</taxon>
        <taxon>Pterygota</taxon>
        <taxon>Neoptera</taxon>
        <taxon>Endopterygota</taxon>
        <taxon>Lepidoptera</taxon>
        <taxon>Glossata</taxon>
        <taxon>Ditrysia</taxon>
        <taxon>Papilionoidea</taxon>
        <taxon>Nymphalidae</taxon>
        <taxon>Satyrinae</taxon>
        <taxon>Satyrini</taxon>
        <taxon>Parargina</taxon>
        <taxon>Pararge</taxon>
    </lineage>
</organism>
<proteinExistence type="predicted"/>
<dbReference type="Proteomes" id="UP000838756">
    <property type="component" value="Unassembled WGS sequence"/>
</dbReference>
<comment type="caution">
    <text evidence="1">The sequence shown here is derived from an EMBL/GenBank/DDBJ whole genome shotgun (WGS) entry which is preliminary data.</text>
</comment>
<reference evidence="1" key="1">
    <citation type="submission" date="2022-03" db="EMBL/GenBank/DDBJ databases">
        <authorList>
            <person name="Lindestad O."/>
        </authorList>
    </citation>
    <scope>NUCLEOTIDE SEQUENCE</scope>
</reference>
<sequence length="104" mass="11856">MAHLVISRNLSPINRATLHKKCKEHVPQHDLYPSIGGIGVKPHVSVITLSTTSSGRNTALKKRRLNVVAMTRNFLWAFPPAVDCYRLQIIKNWQYRVRVDTLNP</sequence>
<dbReference type="EMBL" id="CAKXAJ010026147">
    <property type="protein sequence ID" value="CAH2258509.1"/>
    <property type="molecule type" value="Genomic_DNA"/>
</dbReference>
<keyword evidence="2" id="KW-1185">Reference proteome</keyword>
<protein>
    <submittedName>
        <fullName evidence="1">Jg12364 protein</fullName>
    </submittedName>
</protein>
<evidence type="ECO:0000313" key="2">
    <source>
        <dbReference type="Proteomes" id="UP000838756"/>
    </source>
</evidence>
<dbReference type="AlphaFoldDB" id="A0A8S4SCQ5"/>
<gene>
    <name evidence="1" type="primary">jg12364</name>
    <name evidence="1" type="ORF">PAEG_LOCUS23354</name>
</gene>
<evidence type="ECO:0000313" key="1">
    <source>
        <dbReference type="EMBL" id="CAH2258509.1"/>
    </source>
</evidence>
<accession>A0A8S4SCQ5</accession>